<evidence type="ECO:0000256" key="8">
    <source>
        <dbReference type="PROSITE-ProRule" id="PRU10061"/>
    </source>
</evidence>
<evidence type="ECO:0000256" key="6">
    <source>
        <dbReference type="ARBA" id="ARBA00023295"/>
    </source>
</evidence>
<dbReference type="SMART" id="SM00633">
    <property type="entry name" value="Glyco_10"/>
    <property type="match status" value="1"/>
</dbReference>
<dbReference type="InterPro" id="IPR003305">
    <property type="entry name" value="CenC_carb-bd"/>
</dbReference>
<evidence type="ECO:0000256" key="10">
    <source>
        <dbReference type="SAM" id="SignalP"/>
    </source>
</evidence>
<dbReference type="PROSITE" id="PS00591">
    <property type="entry name" value="GH10_1"/>
    <property type="match status" value="1"/>
</dbReference>
<sequence>MRRKTLALLVLLVFLVSIIAPALSPSFGQKVSAQTQNPLDYYAKYDFENGTQGWMARGASTTVETVYKVVYEGDYSLKVSGRTSAWDGAIVDLTSELAPSVTYTVSMYVYHNDAKPQRFSVYAYLKDSAGEKYIQVIDKVAVPNFWKKINGKFTITTSNQIEKIQLLVCVPTSKTVEFYVDNIEIAGPNRAGINPVVKSTTFESGIFEGWQPRGSSVSISVVDTVTHTGSKSLYVTGRTQNWNGAQIDVTSLLEKGKSYEISVWVYQDTGSTQKLTLTMERKNADGSTDYDSIVHQKDVGTNTWVELKGTYSVPTTAIQLLLYVESPNATLSFYIDDLKIVDPNPGTAGVRQPEWEIPSLFEQYKNYFSIGVAIPYRVLTNPVEVQMVLKHFNSITAENEMKPDAIQKTEGNFTFNVADEYVNFAQQNGIGIRGHTLVWHQQTPDWFFKRSDGTALDPNKPEDKQLLRDRLKTHIQTLVGRYAGKIYAWDVVNEAIDENQPDGYRRSEWYRILGPTPETGGIPEYIILAFQYARQADPNAKLFYNDYNTENPKKRQFIYNLVKALHERGLIDGVGLQGHINVESPTVKEIEDTIKLFSTIPGLEVQITELDISVYTSSSQSYNSLPQDIAIKQAQKFRDIFEMLKKYKGIVTNVTFWGLKDDYSWLSKNGPNWPLLFDSNYQAKYAYWAIVEPSVLPLAINKAYANNAQPRIDGLMDKEYKGTIPVTIQNDAGQDIAQVRSLWNGNELSLYITVNDTSVDVNNDKVMIFVDRDNGKLPELKDDDHWVSISRTGAKTESKIGYVKDYVVLQQLSGYVVEVKLLLNNSLAVNSSIGFDIAVVDNGVQYSWNDKTNSQLIGTDTYGILTMADSVKFASAPKGTPKIDAELDDAWQNAQEITTDTKVTVTGTVYDSAYAKARMMWDENCIYVYAVVYDPLLNKANTNPWEQDSIEIFIDENNHKTPYYENDDVQYRVNYENTQTFGTNGEAKNFITATKIIPNGYIVEAQVYMRTTKLSEGMVIGFDIQVNDADNTGKRVGVLTWNDKIGNNWRDTTKFGCLELIAAPVQQPTVQQPSTSPSTSTTITYIITSTTPSQQTQTQQQTQQTQQQTQQQQTTQQPAQQQQQQQTTQQTQQQEGVVTTKINPTSATTVNVGNDIKVVVPQGAVLGANATIKVEKIEKLDKEIGLGTLVEKPIKVTIENGNVVKPVKLEVKVEPQVFKDDNIPVAFAYDEQKGKWLPVATKKDVSSVTITTNKVGTVAVVVARLDEIYKDISKDNWAYDTFKKAVTSGLIVGYEDMTLKPTKQVSFAEAAVVAQRAFEIAPKQEGTVKNTPQWAAQAIKALLDNEVITEVDDANRPLTRIEAVAIIMKLLEQSGVDIEPKELEFTDLLEQSSIDVEYLAKAYSLGIVKGYPDKTFRPQNTITRAEFIALIMRALDVLRK</sequence>
<dbReference type="PROSITE" id="PS51760">
    <property type="entry name" value="GH10_2"/>
    <property type="match status" value="1"/>
</dbReference>
<dbReference type="Gene3D" id="2.60.120.260">
    <property type="entry name" value="Galactose-binding domain-like"/>
    <property type="match status" value="2"/>
</dbReference>
<evidence type="ECO:0000256" key="2">
    <source>
        <dbReference type="ARBA" id="ARBA00022729"/>
    </source>
</evidence>
<feature type="domain" description="SLH" evidence="11">
    <location>
        <begin position="1265"/>
        <end position="1328"/>
    </location>
</feature>
<keyword evidence="5 9" id="KW-0119">Carbohydrate metabolism</keyword>
<keyword evidence="7 9" id="KW-0624">Polysaccharide degradation</keyword>
<evidence type="ECO:0000256" key="9">
    <source>
        <dbReference type="RuleBase" id="RU361174"/>
    </source>
</evidence>
<dbReference type="CDD" id="cd00241">
    <property type="entry name" value="DOMON_like"/>
    <property type="match status" value="1"/>
</dbReference>
<keyword evidence="2 10" id="KW-0732">Signal</keyword>
<evidence type="ECO:0000313" key="13">
    <source>
        <dbReference type="EMBL" id="WAM31244.1"/>
    </source>
</evidence>
<name>A0ABY7BF62_9FIRM</name>
<dbReference type="InterPro" id="IPR010502">
    <property type="entry name" value="Carb-bd_dom_fam9"/>
</dbReference>
<comment type="catalytic activity">
    <reaction evidence="9">
        <text>Endohydrolysis of (1-&gt;4)-beta-D-xylosidic linkages in xylans.</text>
        <dbReference type="EC" id="3.2.1.8"/>
    </reaction>
</comment>
<dbReference type="PANTHER" id="PTHR31490:SF90">
    <property type="entry name" value="ENDO-1,4-BETA-XYLANASE A"/>
    <property type="match status" value="1"/>
</dbReference>
<evidence type="ECO:0000256" key="4">
    <source>
        <dbReference type="ARBA" id="ARBA00022801"/>
    </source>
</evidence>
<dbReference type="SUPFAM" id="SSF49785">
    <property type="entry name" value="Galactose-binding domain-like"/>
    <property type="match status" value="2"/>
</dbReference>
<dbReference type="EMBL" id="CP113864">
    <property type="protein sequence ID" value="WAM31244.1"/>
    <property type="molecule type" value="Genomic_DNA"/>
</dbReference>
<dbReference type="InterPro" id="IPR001119">
    <property type="entry name" value="SLH_dom"/>
</dbReference>
<dbReference type="RefSeq" id="WP_052671531.1">
    <property type="nucleotide sequence ID" value="NZ_CP113864.1"/>
</dbReference>
<dbReference type="Proteomes" id="UP001164745">
    <property type="component" value="Chromosome"/>
</dbReference>
<feature type="active site" description="Nucleophile" evidence="8">
    <location>
        <position position="609"/>
    </location>
</feature>
<dbReference type="InterPro" id="IPR031158">
    <property type="entry name" value="GH10_AS"/>
</dbReference>
<keyword evidence="4 9" id="KW-0378">Hydrolase</keyword>
<keyword evidence="6 9" id="KW-0326">Glycosidase</keyword>
<comment type="similarity">
    <text evidence="1 9">Belongs to the glycosyl hydrolase 10 (cellulase F) family.</text>
</comment>
<evidence type="ECO:0000313" key="14">
    <source>
        <dbReference type="Proteomes" id="UP001164745"/>
    </source>
</evidence>
<evidence type="ECO:0000256" key="5">
    <source>
        <dbReference type="ARBA" id="ARBA00023277"/>
    </source>
</evidence>
<evidence type="ECO:0000259" key="11">
    <source>
        <dbReference type="PROSITE" id="PS51272"/>
    </source>
</evidence>
<organism evidence="13 14">
    <name type="scientific">Caldicellulosiruptor naganoensis</name>
    <dbReference type="NCBI Taxonomy" id="29324"/>
    <lineage>
        <taxon>Bacteria</taxon>
        <taxon>Bacillati</taxon>
        <taxon>Bacillota</taxon>
        <taxon>Bacillota incertae sedis</taxon>
        <taxon>Caldicellulosiruptorales</taxon>
        <taxon>Caldicellulosiruptoraceae</taxon>
        <taxon>Caldicellulosiruptor</taxon>
    </lineage>
</organism>
<dbReference type="SUPFAM" id="SSF49344">
    <property type="entry name" value="CBD9-like"/>
    <property type="match status" value="2"/>
</dbReference>
<dbReference type="SUPFAM" id="SSF51445">
    <property type="entry name" value="(Trans)glycosidases"/>
    <property type="match status" value="1"/>
</dbReference>
<dbReference type="EC" id="3.2.1.8" evidence="9"/>
<dbReference type="PANTHER" id="PTHR31490">
    <property type="entry name" value="GLYCOSYL HYDROLASE"/>
    <property type="match status" value="1"/>
</dbReference>
<dbReference type="Pfam" id="PF06452">
    <property type="entry name" value="CBM9_1"/>
    <property type="match status" value="2"/>
</dbReference>
<dbReference type="Pfam" id="PF00331">
    <property type="entry name" value="Glyco_hydro_10"/>
    <property type="match status" value="1"/>
</dbReference>
<accession>A0ABY7BF62</accession>
<feature type="domain" description="GH10" evidence="12">
    <location>
        <begin position="354"/>
        <end position="693"/>
    </location>
</feature>
<dbReference type="CDD" id="cd00005">
    <property type="entry name" value="CBM9_like_1"/>
    <property type="match status" value="1"/>
</dbReference>
<gene>
    <name evidence="13" type="ORF">OTJ99_002080</name>
</gene>
<feature type="signal peptide" evidence="10">
    <location>
        <begin position="1"/>
        <end position="22"/>
    </location>
</feature>
<dbReference type="PROSITE" id="PS51272">
    <property type="entry name" value="SLH"/>
    <property type="match status" value="2"/>
</dbReference>
<feature type="chain" id="PRO_5047430381" description="Beta-xylanase" evidence="10">
    <location>
        <begin position="23"/>
        <end position="1440"/>
    </location>
</feature>
<keyword evidence="14" id="KW-1185">Reference proteome</keyword>
<proteinExistence type="inferred from homology"/>
<evidence type="ECO:0000256" key="1">
    <source>
        <dbReference type="ARBA" id="ARBA00007495"/>
    </source>
</evidence>
<dbReference type="PRINTS" id="PR00134">
    <property type="entry name" value="GLHYDRLASE10"/>
</dbReference>
<evidence type="ECO:0000259" key="12">
    <source>
        <dbReference type="PROSITE" id="PS51760"/>
    </source>
</evidence>
<keyword evidence="3" id="KW-0677">Repeat</keyword>
<dbReference type="InterPro" id="IPR001000">
    <property type="entry name" value="GH10_dom"/>
</dbReference>
<evidence type="ECO:0000256" key="3">
    <source>
        <dbReference type="ARBA" id="ARBA00022737"/>
    </source>
</evidence>
<dbReference type="InterPro" id="IPR044846">
    <property type="entry name" value="GH10"/>
</dbReference>
<dbReference type="InterPro" id="IPR017853">
    <property type="entry name" value="GH"/>
</dbReference>
<dbReference type="Pfam" id="PF00395">
    <property type="entry name" value="SLH"/>
    <property type="match status" value="2"/>
</dbReference>
<dbReference type="Gene3D" id="3.20.20.80">
    <property type="entry name" value="Glycosidases"/>
    <property type="match status" value="1"/>
</dbReference>
<dbReference type="Pfam" id="PF02018">
    <property type="entry name" value="CBM_4_9"/>
    <property type="match status" value="2"/>
</dbReference>
<dbReference type="SUPFAM" id="SSF81995">
    <property type="entry name" value="beta-sandwich domain of Sec23/24"/>
    <property type="match status" value="1"/>
</dbReference>
<evidence type="ECO:0000256" key="7">
    <source>
        <dbReference type="ARBA" id="ARBA00023326"/>
    </source>
</evidence>
<feature type="domain" description="SLH" evidence="11">
    <location>
        <begin position="1382"/>
        <end position="1440"/>
    </location>
</feature>
<protein>
    <recommendedName>
        <fullName evidence="9">Beta-xylanase</fullName>
        <ecNumber evidence="9">3.2.1.8</ecNumber>
    </recommendedName>
</protein>
<dbReference type="InterPro" id="IPR008979">
    <property type="entry name" value="Galactose-bd-like_sf"/>
</dbReference>
<reference evidence="13" key="1">
    <citation type="submission" date="2022-12" db="EMBL/GenBank/DDBJ databases">
        <authorList>
            <person name="Bing R.G."/>
            <person name="Willard D.J."/>
            <person name="Manesh M.J.H."/>
            <person name="Laemthong T."/>
            <person name="Crosby J.R."/>
            <person name="Kelly R.M."/>
        </authorList>
    </citation>
    <scope>NUCLEOTIDE SEQUENCE</scope>
    <source>
        <strain evidence="13">DSM 8991</strain>
    </source>
</reference>
<dbReference type="Gene3D" id="2.60.40.1190">
    <property type="match status" value="2"/>
</dbReference>